<evidence type="ECO:0000313" key="3">
    <source>
        <dbReference type="Ensembl" id="ENSACIP00000010979.1"/>
    </source>
</evidence>
<dbReference type="Pfam" id="PF07686">
    <property type="entry name" value="V-set"/>
    <property type="match status" value="1"/>
</dbReference>
<sequence>MTLITILIWTLTCCCFTGCSSQVTVTQPSVVTFTPGSSVTLTCRTNRAVAGCGDGQCMFWYQQKSEQTPKLLIRHVSIRHSGTPARFSGSGRSSDFSLTISGAQTEDAAVYYCKSIHVINSANVFTQ</sequence>
<organism evidence="3 4">
    <name type="scientific">Amphilophus citrinellus</name>
    <name type="common">Midas cichlid</name>
    <name type="synonym">Cichlasoma citrinellum</name>
    <dbReference type="NCBI Taxonomy" id="61819"/>
    <lineage>
        <taxon>Eukaryota</taxon>
        <taxon>Metazoa</taxon>
        <taxon>Chordata</taxon>
        <taxon>Craniata</taxon>
        <taxon>Vertebrata</taxon>
        <taxon>Euteleostomi</taxon>
        <taxon>Actinopterygii</taxon>
        <taxon>Neopterygii</taxon>
        <taxon>Teleostei</taxon>
        <taxon>Neoteleostei</taxon>
        <taxon>Acanthomorphata</taxon>
        <taxon>Ovalentaria</taxon>
        <taxon>Cichlomorphae</taxon>
        <taxon>Cichliformes</taxon>
        <taxon>Cichlidae</taxon>
        <taxon>New World cichlids</taxon>
        <taxon>Cichlasomatinae</taxon>
        <taxon>Heroini</taxon>
        <taxon>Amphilophus</taxon>
    </lineage>
</organism>
<dbReference type="InterPro" id="IPR013106">
    <property type="entry name" value="Ig_V-set"/>
</dbReference>
<dbReference type="PROSITE" id="PS50835">
    <property type="entry name" value="IG_LIKE"/>
    <property type="match status" value="1"/>
</dbReference>
<keyword evidence="1" id="KW-0732">Signal</keyword>
<feature type="signal peptide" evidence="1">
    <location>
        <begin position="1"/>
        <end position="21"/>
    </location>
</feature>
<dbReference type="InterPro" id="IPR050150">
    <property type="entry name" value="IgV_Light_Chain"/>
</dbReference>
<dbReference type="InterPro" id="IPR036179">
    <property type="entry name" value="Ig-like_dom_sf"/>
</dbReference>
<keyword evidence="4" id="KW-1185">Reference proteome</keyword>
<dbReference type="SMART" id="SM00409">
    <property type="entry name" value="IG"/>
    <property type="match status" value="1"/>
</dbReference>
<proteinExistence type="predicted"/>
<evidence type="ECO:0000259" key="2">
    <source>
        <dbReference type="PROSITE" id="PS50835"/>
    </source>
</evidence>
<dbReference type="STRING" id="61819.ENSACIP00000010979"/>
<dbReference type="Ensembl" id="ENSACIT00000011296.1">
    <property type="protein sequence ID" value="ENSACIP00000010979.1"/>
    <property type="gene ID" value="ENSACIG00000008596.1"/>
</dbReference>
<reference evidence="3" key="1">
    <citation type="submission" date="2025-08" db="UniProtKB">
        <authorList>
            <consortium name="Ensembl"/>
        </authorList>
    </citation>
    <scope>IDENTIFICATION</scope>
</reference>
<reference evidence="3" key="2">
    <citation type="submission" date="2025-09" db="UniProtKB">
        <authorList>
            <consortium name="Ensembl"/>
        </authorList>
    </citation>
    <scope>IDENTIFICATION</scope>
</reference>
<evidence type="ECO:0000313" key="4">
    <source>
        <dbReference type="Proteomes" id="UP000261340"/>
    </source>
</evidence>
<dbReference type="InterPro" id="IPR007110">
    <property type="entry name" value="Ig-like_dom"/>
</dbReference>
<dbReference type="AlphaFoldDB" id="A0A3Q0RFG1"/>
<dbReference type="Gene3D" id="2.60.40.10">
    <property type="entry name" value="Immunoglobulins"/>
    <property type="match status" value="1"/>
</dbReference>
<accession>A0A3Q0RFG1</accession>
<dbReference type="SUPFAM" id="SSF48726">
    <property type="entry name" value="Immunoglobulin"/>
    <property type="match status" value="1"/>
</dbReference>
<feature type="chain" id="PRO_5018542294" description="Ig-like domain-containing protein" evidence="1">
    <location>
        <begin position="22"/>
        <end position="127"/>
    </location>
</feature>
<dbReference type="OMA" id="CKSVHAI"/>
<name>A0A3Q0RFG1_AMPCI</name>
<protein>
    <recommendedName>
        <fullName evidence="2">Ig-like domain-containing protein</fullName>
    </recommendedName>
</protein>
<dbReference type="GeneTree" id="ENSGT01080000257344"/>
<dbReference type="PANTHER" id="PTHR23267">
    <property type="entry name" value="IMMUNOGLOBULIN LIGHT CHAIN"/>
    <property type="match status" value="1"/>
</dbReference>
<feature type="domain" description="Ig-like" evidence="2">
    <location>
        <begin position="21"/>
        <end position="127"/>
    </location>
</feature>
<dbReference type="InterPro" id="IPR003599">
    <property type="entry name" value="Ig_sub"/>
</dbReference>
<dbReference type="SMART" id="SM00406">
    <property type="entry name" value="IGv"/>
    <property type="match status" value="1"/>
</dbReference>
<dbReference type="InterPro" id="IPR013783">
    <property type="entry name" value="Ig-like_fold"/>
</dbReference>
<evidence type="ECO:0000256" key="1">
    <source>
        <dbReference type="SAM" id="SignalP"/>
    </source>
</evidence>
<dbReference type="Proteomes" id="UP000261340">
    <property type="component" value="Unplaced"/>
</dbReference>